<keyword evidence="7" id="KW-1185">Reference proteome</keyword>
<dbReference type="SMART" id="SM00382">
    <property type="entry name" value="AAA"/>
    <property type="match status" value="2"/>
</dbReference>
<evidence type="ECO:0000256" key="4">
    <source>
        <dbReference type="ARBA" id="ARBA00022840"/>
    </source>
</evidence>
<dbReference type="InterPro" id="IPR050107">
    <property type="entry name" value="ABC_carbohydrate_import_ATPase"/>
</dbReference>
<organism evidence="6 7">
    <name type="scientific">Streptomyces aquilus</name>
    <dbReference type="NCBI Taxonomy" id="2548456"/>
    <lineage>
        <taxon>Bacteria</taxon>
        <taxon>Bacillati</taxon>
        <taxon>Actinomycetota</taxon>
        <taxon>Actinomycetes</taxon>
        <taxon>Kitasatosporales</taxon>
        <taxon>Streptomycetaceae</taxon>
        <taxon>Streptomyces</taxon>
    </lineage>
</organism>
<evidence type="ECO:0000313" key="7">
    <source>
        <dbReference type="Proteomes" id="UP000280197"/>
    </source>
</evidence>
<sequence length="511" mass="54118">MSTQPYDSPADPPLVRVTGLRKTYGDTVAVHGADLTLRAGEVHALCGHNGAGKSTVVKMLSGQESPEAGTISIEGEVVQLRNRGSAQLAGIALVDQELSVVPALTVAENLFLGDRNAGWVYRRRQERARARAMLDEMGLAHVHPDQPLRSLGLGERQLVEIARAVGQRARVVILDEPTATLSDVESERVYTAVRRVTAAGCSVLFVSHRLGEVLQLCDRVTVMRDGRVVTVADTAKLTVQSLIRHILGEAPENSPKRPAEVGDVALRLHAIAVPGRFESLSLEAHAGTVYALAGQVGSGASEVLRGIAGLEPAMRGRVSVGGRHLTAGDPVAASNGGIAFASNDRKSEGLFLRRPVGTNLMATRIPAFTRVGAIRSRAWRACERRLAASCGLQERLGVAVGDLSGGNQQKVFVARALGRPDVKVLLLDEPTRGVDVGGRAAIHRLVRQAAAAGMTVLFASTELDELVELADVVVTLHKGEVVARHDSVTSGDALLFEMTHGTAVHEVGGAR</sequence>
<dbReference type="InterPro" id="IPR027417">
    <property type="entry name" value="P-loop_NTPase"/>
</dbReference>
<dbReference type="CDD" id="cd03215">
    <property type="entry name" value="ABC_Carb_Monos_II"/>
    <property type="match status" value="1"/>
</dbReference>
<dbReference type="Pfam" id="PF00005">
    <property type="entry name" value="ABC_tran"/>
    <property type="match status" value="2"/>
</dbReference>
<protein>
    <submittedName>
        <fullName evidence="6">Sugar ABC transporter ATP-binding protein</fullName>
    </submittedName>
</protein>
<dbReference type="PANTHER" id="PTHR43790">
    <property type="entry name" value="CARBOHYDRATE TRANSPORT ATP-BINDING PROTEIN MG119-RELATED"/>
    <property type="match status" value="1"/>
</dbReference>
<proteinExistence type="predicted"/>
<dbReference type="SUPFAM" id="SSF52540">
    <property type="entry name" value="P-loop containing nucleoside triphosphate hydrolases"/>
    <property type="match status" value="2"/>
</dbReference>
<dbReference type="PANTHER" id="PTHR43790:SF9">
    <property type="entry name" value="GALACTOFURANOSE TRANSPORTER ATP-BINDING PROTEIN YTFR"/>
    <property type="match status" value="1"/>
</dbReference>
<evidence type="ECO:0000259" key="5">
    <source>
        <dbReference type="PROSITE" id="PS50893"/>
    </source>
</evidence>
<gene>
    <name evidence="6" type="ORF">EJC51_00655</name>
</gene>
<dbReference type="CDD" id="cd03216">
    <property type="entry name" value="ABC_Carb_Monos_I"/>
    <property type="match status" value="1"/>
</dbReference>
<evidence type="ECO:0000256" key="2">
    <source>
        <dbReference type="ARBA" id="ARBA00022737"/>
    </source>
</evidence>
<evidence type="ECO:0000256" key="1">
    <source>
        <dbReference type="ARBA" id="ARBA00022448"/>
    </source>
</evidence>
<dbReference type="InterPro" id="IPR003439">
    <property type="entry name" value="ABC_transporter-like_ATP-bd"/>
</dbReference>
<dbReference type="PROSITE" id="PS50893">
    <property type="entry name" value="ABC_TRANSPORTER_2"/>
    <property type="match status" value="2"/>
</dbReference>
<keyword evidence="1" id="KW-0813">Transport</keyword>
<dbReference type="GO" id="GO:0016887">
    <property type="term" value="F:ATP hydrolysis activity"/>
    <property type="evidence" value="ECO:0007669"/>
    <property type="project" value="InterPro"/>
</dbReference>
<dbReference type="KEGG" id="saqu:EJC51_00655"/>
<feature type="domain" description="ABC transporter" evidence="5">
    <location>
        <begin position="259"/>
        <end position="503"/>
    </location>
</feature>
<dbReference type="Gene3D" id="3.40.50.300">
    <property type="entry name" value="P-loop containing nucleotide triphosphate hydrolases"/>
    <property type="match status" value="2"/>
</dbReference>
<dbReference type="EMBL" id="CP034463">
    <property type="protein sequence ID" value="AZP14803.1"/>
    <property type="molecule type" value="Genomic_DNA"/>
</dbReference>
<dbReference type="Proteomes" id="UP000280197">
    <property type="component" value="Chromosome"/>
</dbReference>
<keyword evidence="4 6" id="KW-0067">ATP-binding</keyword>
<dbReference type="PROSITE" id="PS00211">
    <property type="entry name" value="ABC_TRANSPORTER_1"/>
    <property type="match status" value="1"/>
</dbReference>
<evidence type="ECO:0000313" key="6">
    <source>
        <dbReference type="EMBL" id="AZP14803.1"/>
    </source>
</evidence>
<reference evidence="6 7" key="1">
    <citation type="submission" date="2018-12" db="EMBL/GenBank/DDBJ databases">
        <authorList>
            <person name="Li K."/>
        </authorList>
    </citation>
    <scope>NUCLEOTIDE SEQUENCE [LARGE SCALE GENOMIC DNA]</scope>
    <source>
        <strain evidence="7">CR22</strain>
    </source>
</reference>
<dbReference type="InterPro" id="IPR017871">
    <property type="entry name" value="ABC_transporter-like_CS"/>
</dbReference>
<evidence type="ECO:0000256" key="3">
    <source>
        <dbReference type="ARBA" id="ARBA00022741"/>
    </source>
</evidence>
<feature type="domain" description="ABC transporter" evidence="5">
    <location>
        <begin position="15"/>
        <end position="250"/>
    </location>
</feature>
<dbReference type="AlphaFoldDB" id="A0A3S9HRP6"/>
<keyword evidence="3" id="KW-0547">Nucleotide-binding</keyword>
<dbReference type="GO" id="GO:0005524">
    <property type="term" value="F:ATP binding"/>
    <property type="evidence" value="ECO:0007669"/>
    <property type="project" value="UniProtKB-KW"/>
</dbReference>
<keyword evidence="2" id="KW-0677">Repeat</keyword>
<accession>A0A3S9HRP6</accession>
<dbReference type="InterPro" id="IPR003593">
    <property type="entry name" value="AAA+_ATPase"/>
</dbReference>
<name>A0A3S9HRP6_9ACTN</name>